<reference evidence="8 9" key="1">
    <citation type="submission" date="2016-09" db="EMBL/GenBank/DDBJ databases">
        <title>The draft genome of Dichanthelium oligosanthes: A C3 panicoid grass species.</title>
        <authorList>
            <person name="Studer A.J."/>
            <person name="Schnable J.C."/>
            <person name="Brutnell T.P."/>
        </authorList>
    </citation>
    <scope>NUCLEOTIDE SEQUENCE [LARGE SCALE GENOMIC DNA]</scope>
    <source>
        <strain evidence="9">cv. Kellogg 1175</strain>
        <tissue evidence="8">Leaf</tissue>
    </source>
</reference>
<comment type="similarity">
    <text evidence="1">Belongs to the disease resistance NB-LRR family.</text>
</comment>
<dbReference type="GO" id="GO:0043531">
    <property type="term" value="F:ADP binding"/>
    <property type="evidence" value="ECO:0007669"/>
    <property type="project" value="InterPro"/>
</dbReference>
<dbReference type="Gene3D" id="3.40.50.300">
    <property type="entry name" value="P-loop containing nucleotide triphosphate hydrolases"/>
    <property type="match status" value="1"/>
</dbReference>
<accession>A0A1E5W248</accession>
<proteinExistence type="inferred from homology"/>
<feature type="domain" description="NB-ARC" evidence="6">
    <location>
        <begin position="187"/>
        <end position="317"/>
    </location>
</feature>
<evidence type="ECO:0000256" key="2">
    <source>
        <dbReference type="ARBA" id="ARBA00022614"/>
    </source>
</evidence>
<dbReference type="CDD" id="cd14798">
    <property type="entry name" value="RX-CC_like"/>
    <property type="match status" value="1"/>
</dbReference>
<dbReference type="OrthoDB" id="694598at2759"/>
<keyword evidence="4" id="KW-0547">Nucleotide-binding</keyword>
<dbReference type="InterPro" id="IPR041118">
    <property type="entry name" value="Rx_N"/>
</dbReference>
<evidence type="ECO:0000256" key="1">
    <source>
        <dbReference type="ARBA" id="ARBA00008894"/>
    </source>
</evidence>
<evidence type="ECO:0000259" key="6">
    <source>
        <dbReference type="Pfam" id="PF00931"/>
    </source>
</evidence>
<dbReference type="Proteomes" id="UP000095767">
    <property type="component" value="Unassembled WGS sequence"/>
</dbReference>
<dbReference type="PANTHER" id="PTHR19338:SF32">
    <property type="entry name" value="OS06G0287500 PROTEIN"/>
    <property type="match status" value="1"/>
</dbReference>
<keyword evidence="3" id="KW-0677">Repeat</keyword>
<evidence type="ECO:0000256" key="3">
    <source>
        <dbReference type="ARBA" id="ARBA00022737"/>
    </source>
</evidence>
<protein>
    <recommendedName>
        <fullName evidence="10">Rx N-terminal domain-containing protein</fullName>
    </recommendedName>
</protein>
<keyword evidence="9" id="KW-1185">Reference proteome</keyword>
<gene>
    <name evidence="8" type="ORF">BAE44_0007548</name>
</gene>
<dbReference type="InterPro" id="IPR038005">
    <property type="entry name" value="RX-like_CC"/>
</dbReference>
<evidence type="ECO:0000259" key="7">
    <source>
        <dbReference type="Pfam" id="PF18052"/>
    </source>
</evidence>
<dbReference type="AlphaFoldDB" id="A0A1E5W248"/>
<comment type="caution">
    <text evidence="8">The sequence shown here is derived from an EMBL/GenBank/DDBJ whole genome shotgun (WGS) entry which is preliminary data.</text>
</comment>
<evidence type="ECO:0000256" key="4">
    <source>
        <dbReference type="ARBA" id="ARBA00022741"/>
    </source>
</evidence>
<keyword evidence="5" id="KW-0611">Plant defense</keyword>
<keyword evidence="2" id="KW-0433">Leucine-rich repeat</keyword>
<evidence type="ECO:0008006" key="10">
    <source>
        <dbReference type="Google" id="ProtNLM"/>
    </source>
</evidence>
<dbReference type="InterPro" id="IPR027417">
    <property type="entry name" value="P-loop_NTPase"/>
</dbReference>
<dbReference type="InterPro" id="IPR002182">
    <property type="entry name" value="NB-ARC"/>
</dbReference>
<organism evidence="8 9">
    <name type="scientific">Dichanthelium oligosanthes</name>
    <dbReference type="NCBI Taxonomy" id="888268"/>
    <lineage>
        <taxon>Eukaryota</taxon>
        <taxon>Viridiplantae</taxon>
        <taxon>Streptophyta</taxon>
        <taxon>Embryophyta</taxon>
        <taxon>Tracheophyta</taxon>
        <taxon>Spermatophyta</taxon>
        <taxon>Magnoliopsida</taxon>
        <taxon>Liliopsida</taxon>
        <taxon>Poales</taxon>
        <taxon>Poaceae</taxon>
        <taxon>PACMAD clade</taxon>
        <taxon>Panicoideae</taxon>
        <taxon>Panicodae</taxon>
        <taxon>Paniceae</taxon>
        <taxon>Dichantheliinae</taxon>
        <taxon>Dichanthelium</taxon>
    </lineage>
</organism>
<dbReference type="EMBL" id="LWDX02023426">
    <property type="protein sequence ID" value="OEL31433.1"/>
    <property type="molecule type" value="Genomic_DNA"/>
</dbReference>
<dbReference type="Gene3D" id="1.20.5.4130">
    <property type="match status" value="1"/>
</dbReference>
<dbReference type="PANTHER" id="PTHR19338">
    <property type="entry name" value="TRANSLOCASE OF INNER MITOCHONDRIAL MEMBRANE 13 HOMOLOG"/>
    <property type="match status" value="1"/>
</dbReference>
<dbReference type="Pfam" id="PF18052">
    <property type="entry name" value="Rx_N"/>
    <property type="match status" value="1"/>
</dbReference>
<dbReference type="STRING" id="888268.A0A1E5W248"/>
<evidence type="ECO:0000313" key="8">
    <source>
        <dbReference type="EMBL" id="OEL31433.1"/>
    </source>
</evidence>
<sequence length="334" mass="37835">MPGLEVVAAALGLANSALDGILKRTAISDRVAAQLGVESDLAFIRDEFAMMQAFLKTAEKAKRRATKRGKVVDTWARQVRVLAYDVEDCLEDSALHLERRQWSSCRRLRRTVKARHRIARTIKKLRARVEDVSNRRSRYGLINDIAPPSQPTPAAELPRAIGDHDLWSSAGEQPDTRDDHGRASVSIVKEAYDHPETQNSGFTWRAWVKVAHPFNPHEFVKSLVMQFYDSSIQRSGAPPAVVVGIEVMNKMEKTMAEGRSSSVHEDFVMLMKQNKYLFVLDDLADVEEWIWIKTYLPDYNKNGSRIIVPTQHKEIAMLCLEQPISINPSVRFSV</sequence>
<name>A0A1E5W248_9POAL</name>
<dbReference type="Pfam" id="PF00931">
    <property type="entry name" value="NB-ARC"/>
    <property type="match status" value="1"/>
</dbReference>
<evidence type="ECO:0000313" key="9">
    <source>
        <dbReference type="Proteomes" id="UP000095767"/>
    </source>
</evidence>
<evidence type="ECO:0000256" key="5">
    <source>
        <dbReference type="ARBA" id="ARBA00022821"/>
    </source>
</evidence>
<feature type="domain" description="Disease resistance N-terminal" evidence="7">
    <location>
        <begin position="26"/>
        <end position="107"/>
    </location>
</feature>
<dbReference type="GO" id="GO:0006952">
    <property type="term" value="P:defense response"/>
    <property type="evidence" value="ECO:0007669"/>
    <property type="project" value="UniProtKB-KW"/>
</dbReference>